<evidence type="ECO:0000313" key="3">
    <source>
        <dbReference type="EMBL" id="KAK3374715.1"/>
    </source>
</evidence>
<feature type="region of interest" description="Disordered" evidence="1">
    <location>
        <begin position="729"/>
        <end position="756"/>
    </location>
</feature>
<gene>
    <name evidence="3" type="ORF">B0H63DRAFT_480788</name>
</gene>
<reference evidence="3" key="1">
    <citation type="journal article" date="2023" name="Mol. Phylogenet. Evol.">
        <title>Genome-scale phylogeny and comparative genomics of the fungal order Sordariales.</title>
        <authorList>
            <person name="Hensen N."/>
            <person name="Bonometti L."/>
            <person name="Westerberg I."/>
            <person name="Brannstrom I.O."/>
            <person name="Guillou S."/>
            <person name="Cros-Aarteil S."/>
            <person name="Calhoun S."/>
            <person name="Haridas S."/>
            <person name="Kuo A."/>
            <person name="Mondo S."/>
            <person name="Pangilinan J."/>
            <person name="Riley R."/>
            <person name="LaButti K."/>
            <person name="Andreopoulos B."/>
            <person name="Lipzen A."/>
            <person name="Chen C."/>
            <person name="Yan M."/>
            <person name="Daum C."/>
            <person name="Ng V."/>
            <person name="Clum A."/>
            <person name="Steindorff A."/>
            <person name="Ohm R.A."/>
            <person name="Martin F."/>
            <person name="Silar P."/>
            <person name="Natvig D.O."/>
            <person name="Lalanne C."/>
            <person name="Gautier V."/>
            <person name="Ament-Velasquez S.L."/>
            <person name="Kruys A."/>
            <person name="Hutchinson M.I."/>
            <person name="Powell A.J."/>
            <person name="Barry K."/>
            <person name="Miller A.N."/>
            <person name="Grigoriev I.V."/>
            <person name="Debuchy R."/>
            <person name="Gladieux P."/>
            <person name="Hiltunen Thoren M."/>
            <person name="Johannesson H."/>
        </authorList>
    </citation>
    <scope>NUCLEOTIDE SEQUENCE</scope>
    <source>
        <strain evidence="3">CBS 232.78</strain>
    </source>
</reference>
<reference evidence="3" key="2">
    <citation type="submission" date="2023-06" db="EMBL/GenBank/DDBJ databases">
        <authorList>
            <consortium name="Lawrence Berkeley National Laboratory"/>
            <person name="Haridas S."/>
            <person name="Hensen N."/>
            <person name="Bonometti L."/>
            <person name="Westerberg I."/>
            <person name="Brannstrom I.O."/>
            <person name="Guillou S."/>
            <person name="Cros-Aarteil S."/>
            <person name="Calhoun S."/>
            <person name="Kuo A."/>
            <person name="Mondo S."/>
            <person name="Pangilinan J."/>
            <person name="Riley R."/>
            <person name="LaButti K."/>
            <person name="Andreopoulos B."/>
            <person name="Lipzen A."/>
            <person name="Chen C."/>
            <person name="Yanf M."/>
            <person name="Daum C."/>
            <person name="Ng V."/>
            <person name="Clum A."/>
            <person name="Steindorff A."/>
            <person name="Ohm R."/>
            <person name="Martin F."/>
            <person name="Silar P."/>
            <person name="Natvig D."/>
            <person name="Lalanne C."/>
            <person name="Gautier V."/>
            <person name="Ament-velasquez S.L."/>
            <person name="Kruys A."/>
            <person name="Hutchinson M.I."/>
            <person name="Powell A.J."/>
            <person name="Barry K."/>
            <person name="Miller A.N."/>
            <person name="Grigoriev I.V."/>
            <person name="Debuchy R."/>
            <person name="Gladieux P."/>
            <person name="Thoren M.H."/>
            <person name="Johannesson H."/>
        </authorList>
    </citation>
    <scope>NUCLEOTIDE SEQUENCE</scope>
    <source>
        <strain evidence="3">CBS 232.78</strain>
    </source>
</reference>
<dbReference type="PANTHER" id="PTHR38795">
    <property type="entry name" value="DUF6604 DOMAIN-CONTAINING PROTEIN"/>
    <property type="match status" value="1"/>
</dbReference>
<dbReference type="Proteomes" id="UP001285441">
    <property type="component" value="Unassembled WGS sequence"/>
</dbReference>
<evidence type="ECO:0000256" key="1">
    <source>
        <dbReference type="SAM" id="MobiDB-lite"/>
    </source>
</evidence>
<accession>A0AAE0N909</accession>
<organism evidence="3 4">
    <name type="scientific">Podospora didyma</name>
    <dbReference type="NCBI Taxonomy" id="330526"/>
    <lineage>
        <taxon>Eukaryota</taxon>
        <taxon>Fungi</taxon>
        <taxon>Dikarya</taxon>
        <taxon>Ascomycota</taxon>
        <taxon>Pezizomycotina</taxon>
        <taxon>Sordariomycetes</taxon>
        <taxon>Sordariomycetidae</taxon>
        <taxon>Sordariales</taxon>
        <taxon>Podosporaceae</taxon>
        <taxon>Podospora</taxon>
    </lineage>
</organism>
<dbReference type="InterPro" id="IPR046539">
    <property type="entry name" value="DUF6604"/>
</dbReference>
<feature type="compositionally biased region" description="Low complexity" evidence="1">
    <location>
        <begin position="41"/>
        <end position="62"/>
    </location>
</feature>
<dbReference type="Pfam" id="PF20253">
    <property type="entry name" value="DUF6604"/>
    <property type="match status" value="1"/>
</dbReference>
<evidence type="ECO:0000259" key="2">
    <source>
        <dbReference type="Pfam" id="PF20253"/>
    </source>
</evidence>
<sequence>MAARLTNTYQQYKTDTRVFVSWLATAAKANGWSDPSDDAEALPSLLESASLQPPASAAANQPVSSQDAKKKKKKTKKKGNSATAGGPVPTSSAQDTPVRYTVAIEDFIPMAKLVRSSHKNAKSPAVPSSIANTLERVIRLRKAFAHLYHQTFVQICEQEGDISDEDSSTDTHSYFVDVLRHVQHILCDGITRVGSPPPDPASPRQCLSAAFSALHLYEPSQSFLDAPGVVLPSGPEYDIAEDEDNLEEDAQVAFAALLQDVLVLRKQVNKLWRERYIEGHLHLAAVAVATNTAIDLARKMEEETAAILDRFGGVGEFLENYFATANEAAVEEAGGDYDSDDLDPHGVAKRTMYEAYDLLDDFRESCPAAADLLPLYGGEPCGWYDPAKAKKCRSAAEKTDRDRAGFSEMISEIAILDRRLKWNNVQDELTRGVRLIMADVSKPVPFWVVFAAQIFIDNLEILGGDELGGRVWASVANISRWINNRMEIVLDMMDGGKPRPPGWPAKKDTALRRLQQDAQFLENDTIAKFKRRIQPSIKRPESILMKHNAVFAGVWAHHLLTLLHTTGIAYVNAWGAVFAMAQLNTAVMRLAWMETRRPPEVKWTDMLLMTHMQGDQRFWVGEKPPTDIKEFWKQWCLCQGVSLVDFTASGGALPIGTNNANLNARRGLAQLAPVSLLFRGRLGSDAAGHARVNMTLEDVRRIVDEGEWIVTDPSPGNVFETVHEYDRASNRPFRSQGENSNTRRRGGAQGSNTRADHLTLSPAGLIKGLANTLHAEIAELHFDYLALHEKCWLVLADFKRIMDPLFRRICEGRPDYIESEAYLPQLVGIMFRAAAGKAPGLGVRDGRELLDAARMGLTILLDQGMNRLVVDELLELGIPVELEVE</sequence>
<comment type="caution">
    <text evidence="3">The sequence shown here is derived from an EMBL/GenBank/DDBJ whole genome shotgun (WGS) entry which is preliminary data.</text>
</comment>
<dbReference type="PANTHER" id="PTHR38795:SF1">
    <property type="entry name" value="DUF6604 DOMAIN-CONTAINING PROTEIN"/>
    <property type="match status" value="1"/>
</dbReference>
<protein>
    <recommendedName>
        <fullName evidence="2">DUF6604 domain-containing protein</fullName>
    </recommendedName>
</protein>
<dbReference type="AlphaFoldDB" id="A0AAE0N909"/>
<keyword evidence="4" id="KW-1185">Reference proteome</keyword>
<feature type="domain" description="DUF6604" evidence="2">
    <location>
        <begin position="10"/>
        <end position="304"/>
    </location>
</feature>
<feature type="region of interest" description="Disordered" evidence="1">
    <location>
        <begin position="30"/>
        <end position="94"/>
    </location>
</feature>
<proteinExistence type="predicted"/>
<name>A0AAE0N909_9PEZI</name>
<feature type="compositionally biased region" description="Basic residues" evidence="1">
    <location>
        <begin position="69"/>
        <end position="79"/>
    </location>
</feature>
<dbReference type="EMBL" id="JAULSW010000007">
    <property type="protein sequence ID" value="KAK3374715.1"/>
    <property type="molecule type" value="Genomic_DNA"/>
</dbReference>
<evidence type="ECO:0000313" key="4">
    <source>
        <dbReference type="Proteomes" id="UP001285441"/>
    </source>
</evidence>